<dbReference type="RefSeq" id="WP_054362401.1">
    <property type="nucleotide sequence ID" value="NZ_LJYW01000003.1"/>
</dbReference>
<dbReference type="PANTHER" id="PTHR37419:SF8">
    <property type="entry name" value="TOXIN YJJJ"/>
    <property type="match status" value="1"/>
</dbReference>
<dbReference type="InterPro" id="IPR012893">
    <property type="entry name" value="HipA-like_C"/>
</dbReference>
<dbReference type="InterPro" id="IPR017508">
    <property type="entry name" value="HipA_N1"/>
</dbReference>
<evidence type="ECO:0008006" key="8">
    <source>
        <dbReference type="Google" id="ProtNLM"/>
    </source>
</evidence>
<sequence>MAEFAAQVVLGDRRVPVGQLRFTAAGPRQFSTFAYDAAWIENPRAFAVQPDLPLEGGPFHASGQPGNTRDALAGVFADAAPDSWGRRLLERAYGNGLTEFEYLTLSDDACRQGALRFQGDDGEIIRGKAGDAVPRLVELEAITAIARAYEQGKEISAEEMQALAGAGGSGGARPKANVQDGDTLWLAKFTSVHDQQPIERVEVATLRLAQACGIRTPTARLELADTPFPVALIQRFDRRGSSRIPYISARTALGKTGTELGSYTEIVDFIRAYGADPKADFRELFVRLIFTILVSNKDDHLKNHGFLYVGGGQWRLSPVFDVNPAPDRNPHLETAILEGGAHDRSIALALEACEFFEIPPEEAGQIIRDTARHISEGWRETLRQVGVSGALARDYEPAFMNAETELALGM</sequence>
<reference evidence="6 7" key="1">
    <citation type="submission" date="2015-09" db="EMBL/GenBank/DDBJ databases">
        <authorList>
            <person name="Jackson K.R."/>
            <person name="Lunt B.L."/>
            <person name="Fisher J.N.B."/>
            <person name="Gardner A.V."/>
            <person name="Bailey M.E."/>
            <person name="Deus L.M."/>
            <person name="Earl A.S."/>
            <person name="Gibby P.D."/>
            <person name="Hartmann K.A."/>
            <person name="Liu J.E."/>
            <person name="Manci A.M."/>
            <person name="Nielsen D.A."/>
            <person name="Solomon M.B."/>
            <person name="Breakwell D.P."/>
            <person name="Burnett S.H."/>
            <person name="Grose J.H."/>
        </authorList>
    </citation>
    <scope>NUCLEOTIDE SEQUENCE [LARGE SCALE GENOMIC DNA]</scope>
    <source>
        <strain evidence="6 7">16</strain>
    </source>
</reference>
<evidence type="ECO:0000313" key="6">
    <source>
        <dbReference type="EMBL" id="KPL50731.1"/>
    </source>
</evidence>
<name>A0A0P6W8S6_9HYPH</name>
<dbReference type="Pfam" id="PF13657">
    <property type="entry name" value="Couple_hipA"/>
    <property type="match status" value="1"/>
</dbReference>
<keyword evidence="7" id="KW-1185">Reference proteome</keyword>
<dbReference type="EMBL" id="LJYW01000003">
    <property type="protein sequence ID" value="KPL50731.1"/>
    <property type="molecule type" value="Genomic_DNA"/>
</dbReference>
<reference evidence="6 7" key="2">
    <citation type="submission" date="2015-10" db="EMBL/GenBank/DDBJ databases">
        <title>Draft Genome Sequence of Prosthecomicrobium hirschii ATCC 27832.</title>
        <authorList>
            <person name="Daniel J."/>
            <person name="Givan S.A."/>
            <person name="Brun Y.V."/>
            <person name="Brown P.J."/>
        </authorList>
    </citation>
    <scope>NUCLEOTIDE SEQUENCE [LARGE SCALE GENOMIC DNA]</scope>
    <source>
        <strain evidence="6 7">16</strain>
    </source>
</reference>
<evidence type="ECO:0000259" key="5">
    <source>
        <dbReference type="Pfam" id="PF13657"/>
    </source>
</evidence>
<evidence type="ECO:0000256" key="1">
    <source>
        <dbReference type="ARBA" id="ARBA00010164"/>
    </source>
</evidence>
<dbReference type="Pfam" id="PF07804">
    <property type="entry name" value="HipA_C"/>
    <property type="match status" value="1"/>
</dbReference>
<keyword evidence="3" id="KW-0418">Kinase</keyword>
<dbReference type="GO" id="GO:0005829">
    <property type="term" value="C:cytosol"/>
    <property type="evidence" value="ECO:0007669"/>
    <property type="project" value="TreeGrafter"/>
</dbReference>
<accession>A0A0P6W8S6</accession>
<proteinExistence type="inferred from homology"/>
<feature type="domain" description="HipA N-terminal subdomain 1" evidence="5">
    <location>
        <begin position="15"/>
        <end position="94"/>
    </location>
</feature>
<dbReference type="PANTHER" id="PTHR37419">
    <property type="entry name" value="SERINE/THREONINE-PROTEIN KINASE TOXIN HIPA"/>
    <property type="match status" value="1"/>
</dbReference>
<protein>
    <recommendedName>
        <fullName evidence="8">Phosphatidylinositol kinase</fullName>
    </recommendedName>
</protein>
<dbReference type="Gene3D" id="1.10.1070.20">
    <property type="match status" value="1"/>
</dbReference>
<feature type="domain" description="HipA-like C-terminal" evidence="4">
    <location>
        <begin position="169"/>
        <end position="378"/>
    </location>
</feature>
<evidence type="ECO:0000313" key="7">
    <source>
        <dbReference type="Proteomes" id="UP000048984"/>
    </source>
</evidence>
<dbReference type="InterPro" id="IPR052028">
    <property type="entry name" value="HipA_Ser/Thr_kinase"/>
</dbReference>
<dbReference type="AlphaFoldDB" id="A0A0P6W8S6"/>
<dbReference type="STRING" id="665126.ABB55_28150"/>
<gene>
    <name evidence="6" type="ORF">ABB55_28150</name>
</gene>
<dbReference type="GO" id="GO:0004674">
    <property type="term" value="F:protein serine/threonine kinase activity"/>
    <property type="evidence" value="ECO:0007669"/>
    <property type="project" value="TreeGrafter"/>
</dbReference>
<comment type="caution">
    <text evidence="6">The sequence shown here is derived from an EMBL/GenBank/DDBJ whole genome shotgun (WGS) entry which is preliminary data.</text>
</comment>
<keyword evidence="2" id="KW-0808">Transferase</keyword>
<evidence type="ECO:0000256" key="3">
    <source>
        <dbReference type="ARBA" id="ARBA00022777"/>
    </source>
</evidence>
<evidence type="ECO:0000259" key="4">
    <source>
        <dbReference type="Pfam" id="PF07804"/>
    </source>
</evidence>
<evidence type="ECO:0000256" key="2">
    <source>
        <dbReference type="ARBA" id="ARBA00022679"/>
    </source>
</evidence>
<comment type="similarity">
    <text evidence="1">Belongs to the HipA Ser/Thr kinase family.</text>
</comment>
<dbReference type="Proteomes" id="UP000048984">
    <property type="component" value="Unassembled WGS sequence"/>
</dbReference>
<organism evidence="6 7">
    <name type="scientific">Prosthecodimorpha hirschii</name>
    <dbReference type="NCBI Taxonomy" id="665126"/>
    <lineage>
        <taxon>Bacteria</taxon>
        <taxon>Pseudomonadati</taxon>
        <taxon>Pseudomonadota</taxon>
        <taxon>Alphaproteobacteria</taxon>
        <taxon>Hyphomicrobiales</taxon>
        <taxon>Ancalomicrobiaceae</taxon>
        <taxon>Prosthecodimorpha</taxon>
    </lineage>
</organism>